<dbReference type="KEGG" id="mph:MLP_53170"/>
<evidence type="ECO:0000313" key="4">
    <source>
        <dbReference type="EMBL" id="BAK38331.1"/>
    </source>
</evidence>
<evidence type="ECO:0008006" key="6">
    <source>
        <dbReference type="Google" id="ProtNLM"/>
    </source>
</evidence>
<evidence type="ECO:0000256" key="2">
    <source>
        <dbReference type="SAM" id="Phobius"/>
    </source>
</evidence>
<dbReference type="HOGENOM" id="CLU_354801_0_0_11"/>
<feature type="chain" id="PRO_5003335105" description="Secreted protein" evidence="3">
    <location>
        <begin position="33"/>
        <end position="720"/>
    </location>
</feature>
<keyword evidence="3" id="KW-0732">Signal</keyword>
<keyword evidence="5" id="KW-1185">Reference proteome</keyword>
<dbReference type="EMBL" id="AP012204">
    <property type="protein sequence ID" value="BAK38331.1"/>
    <property type="molecule type" value="Genomic_DNA"/>
</dbReference>
<feature type="compositionally biased region" description="Basic and acidic residues" evidence="1">
    <location>
        <begin position="684"/>
        <end position="696"/>
    </location>
</feature>
<evidence type="ECO:0000256" key="3">
    <source>
        <dbReference type="SAM" id="SignalP"/>
    </source>
</evidence>
<reference evidence="4 5" key="1">
    <citation type="submission" date="2011-05" db="EMBL/GenBank/DDBJ databases">
        <title>Whole genome sequence of Microlunatus phosphovorus NM-1.</title>
        <authorList>
            <person name="Hosoyama A."/>
            <person name="Sasaki K."/>
            <person name="Harada T."/>
            <person name="Igarashi R."/>
            <person name="Kawakoshi A."/>
            <person name="Sasagawa M."/>
            <person name="Fukada J."/>
            <person name="Nakamura S."/>
            <person name="Katano Y."/>
            <person name="Hanada S."/>
            <person name="Kamagata Y."/>
            <person name="Nakamura N."/>
            <person name="Yamazaki S."/>
            <person name="Fujita N."/>
        </authorList>
    </citation>
    <scope>NUCLEOTIDE SEQUENCE [LARGE SCALE GENOMIC DNA]</scope>
    <source>
        <strain evidence="5">ATCC 700054 / DSM 10555 / JCM 9379 / NBRC 101784 / NCIMB 13414 / VKM Ac-1990 / NM-1</strain>
    </source>
</reference>
<dbReference type="RefSeq" id="WP_013866143.1">
    <property type="nucleotide sequence ID" value="NC_015635.1"/>
</dbReference>
<feature type="region of interest" description="Disordered" evidence="1">
    <location>
        <begin position="684"/>
        <end position="720"/>
    </location>
</feature>
<name>F5XIU3_MICPN</name>
<dbReference type="Pfam" id="PF19516">
    <property type="entry name" value="DUF6049"/>
    <property type="match status" value="2"/>
</dbReference>
<dbReference type="Proteomes" id="UP000007947">
    <property type="component" value="Chromosome"/>
</dbReference>
<accession>F5XIU3</accession>
<organism evidence="4 5">
    <name type="scientific">Microlunatus phosphovorus (strain ATCC 700054 / DSM 10555 / JCM 9379 / NBRC 101784 / NCIMB 13414 / VKM Ac-1990 / NM-1)</name>
    <dbReference type="NCBI Taxonomy" id="1032480"/>
    <lineage>
        <taxon>Bacteria</taxon>
        <taxon>Bacillati</taxon>
        <taxon>Actinomycetota</taxon>
        <taxon>Actinomycetes</taxon>
        <taxon>Propionibacteriales</taxon>
        <taxon>Propionibacteriaceae</taxon>
        <taxon>Microlunatus</taxon>
    </lineage>
</organism>
<keyword evidence="2" id="KW-0472">Membrane</keyword>
<sequence length="720" mass="75987">MRVLRALLATLATTLLALPLLLAVQTTPTAHAEEPESWARISIDALRPALPDPTDRKQKVTISGRITNTSDIELSNLQIAYWRSLDPITSAEGMNRALASAANDPLGARAQDGSIYVNIPSENNRTLKPGKSTTFTISATLAQLELPDIDGVYLVGVHLRGRTEPYGQDITLGRGRVFLPVVAKSPKEKVRQVSVVILTSRPSLLRTGVLSDDHLADELGSDGRLTRMLEAAGARGTSFAVDPALVEEAQTVAGGYRIQEPDGTLRDGSGAAAAQAWLSRLASLIRTGDGYRLPYGNPDIAALVHNGRSDLLAEAVQTGAQVEATDSLPLVVLPGDGAADQQIVEAAAGFEPAAILLSDTTLPDATESPVLRGPNRSTLVRYTAAASGGGPGPAPRNTPAKVQQRMLSDTWIAAKSASAGSPPGRVRLITEPSQTAGSDNALKADWFAAATLSQLLAGKPVSWSGEYRYTDSARSAELPVTQLVATQQLESQFETYADLLVEPAAARNEAATAVLRSVSLSWRDAPKAAQRYTSAVADQLSDLLRRQVSITAPAKVSTTGRSGTFPITVRNLLPVGNDPNDNAIRVRVVFVSAASQRLTVAPLEIPPVEAGQAETAIAQVDAQTNGTVQVRVGLETVGGEQVGQTTAIEVRATQAGTTGWLIAIAAGIVLIGTTVLRIRQVNKERAATESEPEPIHVSRPPSHQDPSSHPDETTKDTLDV</sequence>
<keyword evidence="2" id="KW-0812">Transmembrane</keyword>
<keyword evidence="2" id="KW-1133">Transmembrane helix</keyword>
<evidence type="ECO:0000313" key="5">
    <source>
        <dbReference type="Proteomes" id="UP000007947"/>
    </source>
</evidence>
<dbReference type="eggNOG" id="COG3170">
    <property type="taxonomic scope" value="Bacteria"/>
</dbReference>
<protein>
    <recommendedName>
        <fullName evidence="6">Secreted protein</fullName>
    </recommendedName>
</protein>
<dbReference type="STRING" id="1032480.MLP_53170"/>
<evidence type="ECO:0000256" key="1">
    <source>
        <dbReference type="SAM" id="MobiDB-lite"/>
    </source>
</evidence>
<gene>
    <name evidence="4" type="ordered locus">MLP_53170</name>
</gene>
<proteinExistence type="predicted"/>
<dbReference type="AlphaFoldDB" id="F5XIU3"/>
<dbReference type="OrthoDB" id="5185072at2"/>
<feature type="signal peptide" evidence="3">
    <location>
        <begin position="1"/>
        <end position="32"/>
    </location>
</feature>
<dbReference type="InterPro" id="IPR046112">
    <property type="entry name" value="DUF6049"/>
</dbReference>
<feature type="compositionally biased region" description="Basic and acidic residues" evidence="1">
    <location>
        <begin position="706"/>
        <end position="720"/>
    </location>
</feature>
<feature type="transmembrane region" description="Helical" evidence="2">
    <location>
        <begin position="658"/>
        <end position="676"/>
    </location>
</feature>